<accession>A0ABT6B1W7</accession>
<dbReference type="Proteomes" id="UP001216674">
    <property type="component" value="Unassembled WGS sequence"/>
</dbReference>
<evidence type="ECO:0000313" key="1">
    <source>
        <dbReference type="EMBL" id="MDF3838719.1"/>
    </source>
</evidence>
<protein>
    <submittedName>
        <fullName evidence="1">Uncharacterized protein</fullName>
    </submittedName>
</protein>
<dbReference type="RefSeq" id="WP_276268604.1">
    <property type="nucleotide sequence ID" value="NZ_JARJLM010000621.1"/>
</dbReference>
<gene>
    <name evidence="1" type="ORF">P3W85_38160</name>
</gene>
<keyword evidence="2" id="KW-1185">Reference proteome</keyword>
<comment type="caution">
    <text evidence="1">The sequence shown here is derived from an EMBL/GenBank/DDBJ whole genome shotgun (WGS) entry which is preliminary data.</text>
</comment>
<organism evidence="1 2">
    <name type="scientific">Cupriavidus basilensis</name>
    <dbReference type="NCBI Taxonomy" id="68895"/>
    <lineage>
        <taxon>Bacteria</taxon>
        <taxon>Pseudomonadati</taxon>
        <taxon>Pseudomonadota</taxon>
        <taxon>Betaproteobacteria</taxon>
        <taxon>Burkholderiales</taxon>
        <taxon>Burkholderiaceae</taxon>
        <taxon>Cupriavidus</taxon>
    </lineage>
</organism>
<reference evidence="1 2" key="1">
    <citation type="submission" date="2023-03" db="EMBL/GenBank/DDBJ databases">
        <title>Draft assemblies of triclosan tolerant bacteria isolated from returned activated sludge.</title>
        <authorList>
            <person name="Van Hamelsveld S."/>
        </authorList>
    </citation>
    <scope>NUCLEOTIDE SEQUENCE [LARGE SCALE GENOMIC DNA]</scope>
    <source>
        <strain evidence="1 2">GW210010_S58</strain>
    </source>
</reference>
<evidence type="ECO:0000313" key="2">
    <source>
        <dbReference type="Proteomes" id="UP001216674"/>
    </source>
</evidence>
<dbReference type="EMBL" id="JARJLM010000621">
    <property type="protein sequence ID" value="MDF3838719.1"/>
    <property type="molecule type" value="Genomic_DNA"/>
</dbReference>
<name>A0ABT6B1W7_9BURK</name>
<sequence>MNMSARARIWINRSCKLTILFFIVILIAPYGCDVANRLGAHECKRESDGNLYIGEMCYLSTGDSMVFRLYDAKSGELLAERTYNHPEPKIIWSGGSVIYDTSPSDGIGYVDLPPTRWDRLRARLP</sequence>
<proteinExistence type="predicted"/>